<proteinExistence type="evidence at transcript level"/>
<dbReference type="AlphaFoldDB" id="W8BA17"/>
<dbReference type="InterPro" id="IPR011015">
    <property type="entry name" value="LEM/LEM-like_dom_sf"/>
</dbReference>
<evidence type="ECO:0000313" key="4">
    <source>
        <dbReference type="EMBL" id="JAB98100.1"/>
    </source>
</evidence>
<protein>
    <recommendedName>
        <fullName evidence="3">LEM domain-containing protein</fullName>
    </recommendedName>
</protein>
<feature type="domain" description="LEM" evidence="3">
    <location>
        <begin position="11"/>
        <end position="54"/>
    </location>
</feature>
<dbReference type="EMBL" id="GAMC01008455">
    <property type="protein sequence ID" value="JAB98100.1"/>
    <property type="molecule type" value="mRNA"/>
</dbReference>
<feature type="region of interest" description="Disordered" evidence="1">
    <location>
        <begin position="54"/>
        <end position="128"/>
    </location>
</feature>
<reference evidence="4" key="1">
    <citation type="submission" date="2013-07" db="EMBL/GenBank/DDBJ databases">
        <authorList>
            <person name="Geib S."/>
        </authorList>
    </citation>
    <scope>NUCLEOTIDE SEQUENCE</scope>
</reference>
<feature type="region of interest" description="Disordered" evidence="1">
    <location>
        <begin position="503"/>
        <end position="536"/>
    </location>
</feature>
<feature type="compositionally biased region" description="Polar residues" evidence="1">
    <location>
        <begin position="54"/>
        <end position="70"/>
    </location>
</feature>
<reference evidence="4" key="2">
    <citation type="journal article" date="2014" name="BMC Genomics">
        <title>A genomic perspective to assessing quality of mass-reared SIT flies used in Mediterranean fruit fly (Ceratitis capitata) eradication in California.</title>
        <authorList>
            <person name="Calla B."/>
            <person name="Hall B."/>
            <person name="Hou S."/>
            <person name="Geib S.M."/>
        </authorList>
    </citation>
    <scope>NUCLEOTIDE SEQUENCE</scope>
</reference>
<keyword evidence="2" id="KW-1133">Transmembrane helix</keyword>
<evidence type="ECO:0000256" key="2">
    <source>
        <dbReference type="SAM" id="Phobius"/>
    </source>
</evidence>
<feature type="compositionally biased region" description="Polar residues" evidence="1">
    <location>
        <begin position="440"/>
        <end position="449"/>
    </location>
</feature>
<evidence type="ECO:0000259" key="3">
    <source>
        <dbReference type="PROSITE" id="PS50954"/>
    </source>
</evidence>
<accession>W8BA17</accession>
<dbReference type="SMART" id="SM00540">
    <property type="entry name" value="LEM"/>
    <property type="match status" value="1"/>
</dbReference>
<dbReference type="EMBL" id="GAMC01008456">
    <property type="protein sequence ID" value="JAB98099.1"/>
    <property type="molecule type" value="mRNA"/>
</dbReference>
<organism evidence="4">
    <name type="scientific">Ceratitis capitata</name>
    <name type="common">Mediterranean fruit fly</name>
    <name type="synonym">Tephritis capitata</name>
    <dbReference type="NCBI Taxonomy" id="7213"/>
    <lineage>
        <taxon>Eukaryota</taxon>
        <taxon>Metazoa</taxon>
        <taxon>Ecdysozoa</taxon>
        <taxon>Arthropoda</taxon>
        <taxon>Hexapoda</taxon>
        <taxon>Insecta</taxon>
        <taxon>Pterygota</taxon>
        <taxon>Neoptera</taxon>
        <taxon>Endopterygota</taxon>
        <taxon>Diptera</taxon>
        <taxon>Brachycera</taxon>
        <taxon>Muscomorpha</taxon>
        <taxon>Tephritoidea</taxon>
        <taxon>Tephritidae</taxon>
        <taxon>Ceratitis</taxon>
        <taxon>Ceratitis</taxon>
    </lineage>
</organism>
<dbReference type="Gene3D" id="1.10.720.40">
    <property type="match status" value="1"/>
</dbReference>
<feature type="compositionally biased region" description="Low complexity" evidence="1">
    <location>
        <begin position="511"/>
        <end position="522"/>
    </location>
</feature>
<evidence type="ECO:0000256" key="1">
    <source>
        <dbReference type="SAM" id="MobiDB-lite"/>
    </source>
</evidence>
<feature type="region of interest" description="Disordered" evidence="1">
    <location>
        <begin position="422"/>
        <end position="474"/>
    </location>
</feature>
<dbReference type="OrthoDB" id="7985462at2759"/>
<dbReference type="SUPFAM" id="SSF63451">
    <property type="entry name" value="LEM domain"/>
    <property type="match status" value="1"/>
</dbReference>
<keyword evidence="2" id="KW-0812">Transmembrane</keyword>
<name>W8BA17_CERCA</name>
<feature type="region of interest" description="Disordered" evidence="1">
    <location>
        <begin position="317"/>
        <end position="345"/>
    </location>
</feature>
<dbReference type="CDD" id="cd12934">
    <property type="entry name" value="LEM"/>
    <property type="match status" value="1"/>
</dbReference>
<dbReference type="InterPro" id="IPR003887">
    <property type="entry name" value="LEM_dom"/>
</dbReference>
<dbReference type="PROSITE" id="PS50954">
    <property type="entry name" value="LEM"/>
    <property type="match status" value="1"/>
</dbReference>
<feature type="transmembrane region" description="Helical" evidence="2">
    <location>
        <begin position="557"/>
        <end position="575"/>
    </location>
</feature>
<keyword evidence="2" id="KW-0472">Membrane</keyword>
<sequence>MSKKVDYPELRAQLEALNNKELHHKCVEYGLNVPVADSTRDVIIRKLIKSITGTSNVSSPKINKKIASSPTDRRKTVNVVVHVSSDEDETGGQKQKTTTRNKARTQSPKGHNVSFDPKINNKQNNLSDKATRFDNNETVGVGLGNRSRIVPLEMTSGNITSNANTKANFAAYNVSASNFDSNQIRNINSTFAQEVPAGSYQQSTPKLGLSQTRILNTTYEQVDDNSMLQRIIPSPQEHASNRTVDFYSARSPTNSFNIENMASHSSTIGSNFGTASSPSRDTFFKRPAALSKSSVTNTSYNQSDAQRLYPRLPTDIITPQIYTPSPPPTPDSQKSSSSGRAPSLTKSGVMTTAYYQEIAPVKEVKHFEVESGEDLLEDASVNYSRKNTTSSGNYERPSYFTGINTGTAYTSSPLNRETYIAGNVGAETPPSPSLKRFSPISGTNKSYTRSIDEPDSCSSEGEEISGGEIYVQDSDEEEEYLAGTKKIYSSYGSNKIQERLPYRRSNTARLSSSPSPRYSQYSPERRSASPDNDDDDVNASLRNFLTTLDRKYHIKQMLYMFAIFAGAVFIYVVFIEKNPVTEDEDVLITSKIHS</sequence>